<keyword evidence="2" id="KW-0808">Transferase</keyword>
<evidence type="ECO:0000259" key="1">
    <source>
        <dbReference type="PROSITE" id="PS51186"/>
    </source>
</evidence>
<name>U1MT62_9EURY</name>
<sequence length="184" mass="20099">MTAYRPSRPTDYSRLITLQQSLVSPSPQLLQTVVATQTIGNCLVSITETQTVVGYALWFTSTEQVVEEISTLSNESRDHCDEDSVEAAGSAYMVDATGSAHLAELAIHPAYRRQGRGSQLLTAIFNQLTPGTQLTLNVAINNKPARALYETAGFTPICRHEKFYQNEINGQTSASDAIVYAKVI</sequence>
<dbReference type="EMBL" id="KE356560">
    <property type="protein sequence ID" value="ERG93414.1"/>
    <property type="molecule type" value="Genomic_DNA"/>
</dbReference>
<dbReference type="PANTHER" id="PTHR43617:SF38">
    <property type="entry name" value="N-ACETYLTRANSFERASE DOMAIN-CONTAINING PROTEIN"/>
    <property type="match status" value="1"/>
</dbReference>
<organism evidence="2 3">
    <name type="scientific">Haloquadratum walsbyi J07HQW1</name>
    <dbReference type="NCBI Taxonomy" id="1238424"/>
    <lineage>
        <taxon>Archaea</taxon>
        <taxon>Methanobacteriati</taxon>
        <taxon>Methanobacteriota</taxon>
        <taxon>Stenosarchaea group</taxon>
        <taxon>Halobacteria</taxon>
        <taxon>Halobacteriales</taxon>
        <taxon>Haloferacaceae</taxon>
        <taxon>Haloquadratum</taxon>
    </lineage>
</organism>
<dbReference type="STRING" id="1238424.J07HQW1_03476"/>
<dbReference type="PROSITE" id="PS51186">
    <property type="entry name" value="GNAT"/>
    <property type="match status" value="1"/>
</dbReference>
<dbReference type="InterPro" id="IPR000182">
    <property type="entry name" value="GNAT_dom"/>
</dbReference>
<evidence type="ECO:0000313" key="3">
    <source>
        <dbReference type="Proteomes" id="UP000030649"/>
    </source>
</evidence>
<dbReference type="HOGENOM" id="CLU_013985_23_1_2"/>
<protein>
    <submittedName>
        <fullName evidence="2">Acetyltransferase</fullName>
    </submittedName>
</protein>
<proteinExistence type="predicted"/>
<dbReference type="Proteomes" id="UP000030649">
    <property type="component" value="Unassembled WGS sequence"/>
</dbReference>
<dbReference type="PANTHER" id="PTHR43617">
    <property type="entry name" value="L-AMINO ACID N-ACETYLTRANSFERASE"/>
    <property type="match status" value="1"/>
</dbReference>
<dbReference type="SUPFAM" id="SSF55729">
    <property type="entry name" value="Acyl-CoA N-acyltransferases (Nat)"/>
    <property type="match status" value="1"/>
</dbReference>
<feature type="domain" description="N-acetyltransferase" evidence="1">
    <location>
        <begin position="2"/>
        <end position="184"/>
    </location>
</feature>
<accession>U1MT62</accession>
<dbReference type="AlphaFoldDB" id="U1MT62"/>
<reference evidence="2 3" key="1">
    <citation type="journal article" date="2013" name="PLoS ONE">
        <title>Assembly-driven community genomics of a hypersaline microbial ecosystem.</title>
        <authorList>
            <person name="Podell S."/>
            <person name="Ugalde J.A."/>
            <person name="Narasingarao P."/>
            <person name="Banfield J.F."/>
            <person name="Heidelberg K.B."/>
            <person name="Allen E.E."/>
        </authorList>
    </citation>
    <scope>NUCLEOTIDE SEQUENCE [LARGE SCALE GENOMIC DNA]</scope>
    <source>
        <strain evidence="3">J07HQW1</strain>
    </source>
</reference>
<dbReference type="InterPro" id="IPR050276">
    <property type="entry name" value="MshD_Acetyltransferase"/>
</dbReference>
<dbReference type="InterPro" id="IPR016181">
    <property type="entry name" value="Acyl_CoA_acyltransferase"/>
</dbReference>
<dbReference type="Pfam" id="PF13508">
    <property type="entry name" value="Acetyltransf_7"/>
    <property type="match status" value="1"/>
</dbReference>
<dbReference type="GO" id="GO:0016747">
    <property type="term" value="F:acyltransferase activity, transferring groups other than amino-acyl groups"/>
    <property type="evidence" value="ECO:0007669"/>
    <property type="project" value="InterPro"/>
</dbReference>
<gene>
    <name evidence="2" type="ORF">J07HQW1_03476</name>
</gene>
<evidence type="ECO:0000313" key="2">
    <source>
        <dbReference type="EMBL" id="ERG93414.1"/>
    </source>
</evidence>
<dbReference type="CDD" id="cd04301">
    <property type="entry name" value="NAT_SF"/>
    <property type="match status" value="1"/>
</dbReference>
<dbReference type="Gene3D" id="3.40.630.30">
    <property type="match status" value="1"/>
</dbReference>